<evidence type="ECO:0000256" key="10">
    <source>
        <dbReference type="HAMAP-Rule" id="MF_00185"/>
    </source>
</evidence>
<dbReference type="PANTHER" id="PTHR11088">
    <property type="entry name" value="TRNA DIMETHYLALLYLTRANSFERASE"/>
    <property type="match status" value="1"/>
</dbReference>
<evidence type="ECO:0000313" key="14">
    <source>
        <dbReference type="EMBL" id="MBF4807879.1"/>
    </source>
</evidence>
<feature type="binding site" evidence="10">
    <location>
        <begin position="12"/>
        <end position="19"/>
    </location>
    <ligand>
        <name>ATP</name>
        <dbReference type="ChEBI" id="CHEBI:30616"/>
    </ligand>
</feature>
<dbReference type="EC" id="2.5.1.75" evidence="10"/>
<evidence type="ECO:0000256" key="9">
    <source>
        <dbReference type="ARBA" id="ARBA00049563"/>
    </source>
</evidence>
<keyword evidence="8 10" id="KW-0460">Magnesium</keyword>
<evidence type="ECO:0000256" key="12">
    <source>
        <dbReference type="RuleBase" id="RU003784"/>
    </source>
</evidence>
<evidence type="ECO:0000256" key="5">
    <source>
        <dbReference type="ARBA" id="ARBA00022694"/>
    </source>
</evidence>
<dbReference type="GO" id="GO:0005524">
    <property type="term" value="F:ATP binding"/>
    <property type="evidence" value="ECO:0007669"/>
    <property type="project" value="UniProtKB-UniRule"/>
</dbReference>
<name>A0A930VXX0_9ACTN</name>
<comment type="caution">
    <text evidence="10">Lacks conserved residue(s) required for the propagation of feature annotation.</text>
</comment>
<dbReference type="NCBIfam" id="TIGR00174">
    <property type="entry name" value="miaA"/>
    <property type="match status" value="1"/>
</dbReference>
<evidence type="ECO:0000256" key="13">
    <source>
        <dbReference type="RuleBase" id="RU003785"/>
    </source>
</evidence>
<evidence type="ECO:0000256" key="11">
    <source>
        <dbReference type="RuleBase" id="RU003783"/>
    </source>
</evidence>
<comment type="caution">
    <text evidence="14">The sequence shown here is derived from an EMBL/GenBank/DDBJ whole genome shotgun (WGS) entry which is preliminary data.</text>
</comment>
<dbReference type="InterPro" id="IPR027417">
    <property type="entry name" value="P-loop_NTPase"/>
</dbReference>
<feature type="binding site" evidence="10">
    <location>
        <begin position="14"/>
        <end position="19"/>
    </location>
    <ligand>
        <name>substrate</name>
    </ligand>
</feature>
<dbReference type="InterPro" id="IPR018022">
    <property type="entry name" value="IPT"/>
</dbReference>
<evidence type="ECO:0000256" key="7">
    <source>
        <dbReference type="ARBA" id="ARBA00022840"/>
    </source>
</evidence>
<comment type="subunit">
    <text evidence="10">Monomer.</text>
</comment>
<dbReference type="GO" id="GO:0006400">
    <property type="term" value="P:tRNA modification"/>
    <property type="evidence" value="ECO:0007669"/>
    <property type="project" value="TreeGrafter"/>
</dbReference>
<dbReference type="EMBL" id="JABZGW010000156">
    <property type="protein sequence ID" value="MBF4807879.1"/>
    <property type="molecule type" value="Genomic_DNA"/>
</dbReference>
<feature type="site" description="Interaction with substrate tRNA" evidence="10">
    <location>
        <position position="102"/>
    </location>
</feature>
<evidence type="ECO:0000256" key="1">
    <source>
        <dbReference type="ARBA" id="ARBA00001946"/>
    </source>
</evidence>
<evidence type="ECO:0000256" key="3">
    <source>
        <dbReference type="ARBA" id="ARBA00005842"/>
    </source>
</evidence>
<dbReference type="GO" id="GO:0052381">
    <property type="term" value="F:tRNA dimethylallyltransferase activity"/>
    <property type="evidence" value="ECO:0007669"/>
    <property type="project" value="UniProtKB-UniRule"/>
</dbReference>
<keyword evidence="5 10" id="KW-0819">tRNA processing</keyword>
<comment type="catalytic activity">
    <reaction evidence="9 10 11">
        <text>adenosine(37) in tRNA + dimethylallyl diphosphate = N(6)-dimethylallyladenosine(37) in tRNA + diphosphate</text>
        <dbReference type="Rhea" id="RHEA:26482"/>
        <dbReference type="Rhea" id="RHEA-COMP:10162"/>
        <dbReference type="Rhea" id="RHEA-COMP:10375"/>
        <dbReference type="ChEBI" id="CHEBI:33019"/>
        <dbReference type="ChEBI" id="CHEBI:57623"/>
        <dbReference type="ChEBI" id="CHEBI:74411"/>
        <dbReference type="ChEBI" id="CHEBI:74415"/>
        <dbReference type="EC" id="2.5.1.75"/>
    </reaction>
</comment>
<evidence type="ECO:0000256" key="4">
    <source>
        <dbReference type="ARBA" id="ARBA00022679"/>
    </source>
</evidence>
<dbReference type="SUPFAM" id="SSF52540">
    <property type="entry name" value="P-loop containing nucleoside triphosphate hydrolases"/>
    <property type="match status" value="1"/>
</dbReference>
<dbReference type="HAMAP" id="MF_00185">
    <property type="entry name" value="IPP_trans"/>
    <property type="match status" value="1"/>
</dbReference>
<keyword evidence="7 10" id="KW-0067">ATP-binding</keyword>
<proteinExistence type="inferred from homology"/>
<sequence length="314" mass="35485">MRDCPFVVCIVGPTASGKSALAEEVAKNLHSSVVSVDAMQVYKGMDIGTAKVPEHERAVPLLMVDRVDPTQEYSVQLFQKDARLEIDALLAMQKIPVLCGGTGLYLDAVIDQMHFPSGTVGSKSRLMYEQRAKTDGPAALYRLLCDRDPASAELIHPHNVRRVIRALEMLDEGVSYAEHHRGLKGRLPYYHALIWGLTMDRKRLYARIDERVERMFSMGLIDEVRRLKSQGFEENSTAGQAIGYREVLLYLSGKLSQEEAVEAIKQHTRHYAKRQLSWLKRDGRVRWLDMDTMGMEQATKAILSEIEKGCHESI</sequence>
<dbReference type="RefSeq" id="WP_423978174.1">
    <property type="nucleotide sequence ID" value="NZ_CBDELS010000074.1"/>
</dbReference>
<keyword evidence="6 10" id="KW-0547">Nucleotide-binding</keyword>
<dbReference type="Gene3D" id="1.10.20.140">
    <property type="match status" value="1"/>
</dbReference>
<evidence type="ECO:0000256" key="8">
    <source>
        <dbReference type="ARBA" id="ARBA00022842"/>
    </source>
</evidence>
<protein>
    <recommendedName>
        <fullName evidence="10">tRNA dimethylallyltransferase</fullName>
        <ecNumber evidence="10">2.5.1.75</ecNumber>
    </recommendedName>
    <alternativeName>
        <fullName evidence="10">Dimethylallyl diphosphate:tRNA dimethylallyltransferase</fullName>
        <shortName evidence="10">DMAPP:tRNA dimethylallyltransferase</shortName>
        <shortName evidence="10">DMATase</shortName>
    </alternativeName>
    <alternativeName>
        <fullName evidence="10">Isopentenyl-diphosphate:tRNA isopentenyltransferase</fullName>
        <shortName evidence="10">IPP transferase</shortName>
        <shortName evidence="10">IPPT</shortName>
        <shortName evidence="10">IPTase</shortName>
    </alternativeName>
</protein>
<evidence type="ECO:0000256" key="2">
    <source>
        <dbReference type="ARBA" id="ARBA00003213"/>
    </source>
</evidence>
<dbReference type="AlphaFoldDB" id="A0A930VXX0"/>
<dbReference type="PANTHER" id="PTHR11088:SF60">
    <property type="entry name" value="TRNA DIMETHYLALLYLTRANSFERASE"/>
    <property type="match status" value="1"/>
</dbReference>
<dbReference type="Proteomes" id="UP000698335">
    <property type="component" value="Unassembled WGS sequence"/>
</dbReference>
<dbReference type="Gene3D" id="3.40.50.300">
    <property type="entry name" value="P-loop containing nucleotide triphosphate hydrolases"/>
    <property type="match status" value="1"/>
</dbReference>
<comment type="similarity">
    <text evidence="3 10 13">Belongs to the IPP transferase family.</text>
</comment>
<evidence type="ECO:0000256" key="6">
    <source>
        <dbReference type="ARBA" id="ARBA00022741"/>
    </source>
</evidence>
<accession>A0A930VXX0</accession>
<reference evidence="14" key="1">
    <citation type="submission" date="2020-04" db="EMBL/GenBank/DDBJ databases">
        <title>Deep metagenomics examines the oral microbiome during advanced dental caries in children, revealing novel taxa and co-occurrences with host molecules.</title>
        <authorList>
            <person name="Baker J.L."/>
            <person name="Morton J.T."/>
            <person name="Dinis M."/>
            <person name="Alvarez R."/>
            <person name="Tran N.C."/>
            <person name="Knight R."/>
            <person name="Edlund A."/>
        </authorList>
    </citation>
    <scope>NUCLEOTIDE SEQUENCE</scope>
    <source>
        <strain evidence="14">JCVI_38_bin.5</strain>
    </source>
</reference>
<comment type="function">
    <text evidence="2 10 12">Catalyzes the transfer of a dimethylallyl group onto the adenine at position 37 in tRNAs that read codons beginning with uridine, leading to the formation of N6-(dimethylallyl)adenosine (i(6)A).</text>
</comment>
<keyword evidence="4 10" id="KW-0808">Transferase</keyword>
<dbReference type="InterPro" id="IPR039657">
    <property type="entry name" value="Dimethylallyltransferase"/>
</dbReference>
<evidence type="ECO:0000313" key="15">
    <source>
        <dbReference type="Proteomes" id="UP000698335"/>
    </source>
</evidence>
<comment type="cofactor">
    <cofactor evidence="1 10">
        <name>Mg(2+)</name>
        <dbReference type="ChEBI" id="CHEBI:18420"/>
    </cofactor>
</comment>
<dbReference type="Pfam" id="PF01715">
    <property type="entry name" value="IPPT"/>
    <property type="match status" value="1"/>
</dbReference>
<organism evidence="14 15">
    <name type="scientific">Lancefieldella rimae</name>
    <dbReference type="NCBI Taxonomy" id="1383"/>
    <lineage>
        <taxon>Bacteria</taxon>
        <taxon>Bacillati</taxon>
        <taxon>Actinomycetota</taxon>
        <taxon>Coriobacteriia</taxon>
        <taxon>Coriobacteriales</taxon>
        <taxon>Atopobiaceae</taxon>
        <taxon>Lancefieldella</taxon>
    </lineage>
</organism>
<gene>
    <name evidence="10 14" type="primary">miaA</name>
    <name evidence="14" type="ORF">HXK26_04205</name>
</gene>